<comment type="caution">
    <text evidence="6">The sequence shown here is derived from an EMBL/GenBank/DDBJ whole genome shotgun (WGS) entry which is preliminary data.</text>
</comment>
<dbReference type="PANTHER" id="PTHR35863">
    <property type="entry name" value="COBALT-PRECORRIN-5B C(1)-METHYLTRANSFERASE"/>
    <property type="match status" value="1"/>
</dbReference>
<name>A0ABD4T8Q7_9CYAN</name>
<dbReference type="EMBL" id="JTHE03000116">
    <property type="protein sequence ID" value="MCM1985172.1"/>
    <property type="molecule type" value="Genomic_DNA"/>
</dbReference>
<comment type="function">
    <text evidence="5">Catalyzes the methylation of C-1 in cobalt-precorrin-5B to form cobalt-precorrin-6A.</text>
</comment>
<evidence type="ECO:0000256" key="2">
    <source>
        <dbReference type="ARBA" id="ARBA00022603"/>
    </source>
</evidence>
<reference evidence="6 7" key="1">
    <citation type="journal article" date="2015" name="Genome Announc.">
        <title>Draft Genome Sequence of Filamentous Marine Cyanobacterium Lyngbya confervoides Strain BDU141951.</title>
        <authorList>
            <person name="Chandrababunaidu M.M."/>
            <person name="Sen D."/>
            <person name="Tripathy S."/>
        </authorList>
    </citation>
    <scope>NUCLEOTIDE SEQUENCE [LARGE SCALE GENOMIC DNA]</scope>
    <source>
        <strain evidence="6 7">BDU141951</strain>
    </source>
</reference>
<evidence type="ECO:0000256" key="5">
    <source>
        <dbReference type="HAMAP-Rule" id="MF_00787"/>
    </source>
</evidence>
<dbReference type="GO" id="GO:0019251">
    <property type="term" value="P:anaerobic cobalamin biosynthetic process"/>
    <property type="evidence" value="ECO:0007669"/>
    <property type="project" value="UniProtKB-UniRule"/>
</dbReference>
<dbReference type="Proteomes" id="UP000031561">
    <property type="component" value="Unassembled WGS sequence"/>
</dbReference>
<gene>
    <name evidence="5 6" type="primary">cbiD</name>
    <name evidence="6" type="ORF">QQ91_0020350</name>
</gene>
<dbReference type="SUPFAM" id="SSF111342">
    <property type="entry name" value="CbiD-like"/>
    <property type="match status" value="1"/>
</dbReference>
<dbReference type="GO" id="GO:0008168">
    <property type="term" value="F:methyltransferase activity"/>
    <property type="evidence" value="ECO:0007669"/>
    <property type="project" value="UniProtKB-UniRule"/>
</dbReference>
<evidence type="ECO:0000313" key="6">
    <source>
        <dbReference type="EMBL" id="MCM1985172.1"/>
    </source>
</evidence>
<dbReference type="InterPro" id="IPR036074">
    <property type="entry name" value="CbiD_sf"/>
</dbReference>
<evidence type="ECO:0000313" key="7">
    <source>
        <dbReference type="Proteomes" id="UP000031561"/>
    </source>
</evidence>
<protein>
    <recommendedName>
        <fullName evidence="5">Cobalt-precorrin-5B C(1)-methyltransferase</fullName>
        <ecNumber evidence="5">2.1.1.195</ecNumber>
    </recommendedName>
    <alternativeName>
        <fullName evidence="5">Cobalt-precorrin-6A synthase</fullName>
    </alternativeName>
</protein>
<proteinExistence type="inferred from homology"/>
<keyword evidence="3 5" id="KW-0808">Transferase</keyword>
<organism evidence="6 7">
    <name type="scientific">Lyngbya confervoides BDU141951</name>
    <dbReference type="NCBI Taxonomy" id="1574623"/>
    <lineage>
        <taxon>Bacteria</taxon>
        <taxon>Bacillati</taxon>
        <taxon>Cyanobacteriota</taxon>
        <taxon>Cyanophyceae</taxon>
        <taxon>Oscillatoriophycideae</taxon>
        <taxon>Oscillatoriales</taxon>
        <taxon>Microcoleaceae</taxon>
        <taxon>Lyngbya</taxon>
    </lineage>
</organism>
<keyword evidence="2 5" id="KW-0489">Methyltransferase</keyword>
<keyword evidence="7" id="KW-1185">Reference proteome</keyword>
<dbReference type="Gene3D" id="3.30.2110.10">
    <property type="entry name" value="CbiD-like"/>
    <property type="match status" value="1"/>
</dbReference>
<dbReference type="InterPro" id="IPR002748">
    <property type="entry name" value="CbiD"/>
</dbReference>
<evidence type="ECO:0000256" key="1">
    <source>
        <dbReference type="ARBA" id="ARBA00022573"/>
    </source>
</evidence>
<dbReference type="HAMAP" id="MF_00787">
    <property type="entry name" value="CbiD"/>
    <property type="match status" value="1"/>
</dbReference>
<evidence type="ECO:0000256" key="3">
    <source>
        <dbReference type="ARBA" id="ARBA00022679"/>
    </source>
</evidence>
<dbReference type="NCBIfam" id="TIGR00312">
    <property type="entry name" value="cbiD"/>
    <property type="match status" value="1"/>
</dbReference>
<keyword evidence="4 5" id="KW-0949">S-adenosyl-L-methionine</keyword>
<keyword evidence="1 5" id="KW-0169">Cobalamin biosynthesis</keyword>
<dbReference type="AlphaFoldDB" id="A0ABD4T8Q7"/>
<comment type="catalytic activity">
    <reaction evidence="5">
        <text>Co-precorrin-5B + S-adenosyl-L-methionine = Co-precorrin-6A + S-adenosyl-L-homocysteine</text>
        <dbReference type="Rhea" id="RHEA:26285"/>
        <dbReference type="ChEBI" id="CHEBI:57856"/>
        <dbReference type="ChEBI" id="CHEBI:59789"/>
        <dbReference type="ChEBI" id="CHEBI:60063"/>
        <dbReference type="ChEBI" id="CHEBI:60064"/>
        <dbReference type="EC" id="2.1.1.195"/>
    </reaction>
</comment>
<dbReference type="GO" id="GO:0032259">
    <property type="term" value="P:methylation"/>
    <property type="evidence" value="ECO:0007669"/>
    <property type="project" value="UniProtKB-KW"/>
</dbReference>
<dbReference type="Pfam" id="PF01888">
    <property type="entry name" value="CbiD"/>
    <property type="match status" value="1"/>
</dbReference>
<sequence length="377" mass="40831">MSPRSGYTLPVFACAAAIAALDCLENSPPPSQVAFHLIQPDQWVTIPIEQAARLSDQEALAITRSDPGENLDLTRHTPIWARVERRSSAQGDPVVLVGGEGIGRRTPQDSSQTEAAIYGYAQQLITQTLSQRLEKGQYIRVTVILPEGRALARRTSNEAFGIVEGLSLLGTSGLSQPLSAPDQLRNFQTDLVQKAQQGKPLVLCIGENGLNLALSLGISPNLCVKSANWLGPLLVLAGEQHVPALLLLGYHGKLIKLAGGIFHTHHHLADGRQEILAAIAASQGLGQREVTRLLDAETVEAGLNYLKTIPPAGLESWADRIYQEITRRIEARSQRYIEIHSSHCLPVGCLLFNRARQIFTQGPQGQQILGKILSGMG</sequence>
<accession>A0ABD4T8Q7</accession>
<dbReference type="PIRSF" id="PIRSF026782">
    <property type="entry name" value="CbiD"/>
    <property type="match status" value="1"/>
</dbReference>
<comment type="pathway">
    <text evidence="5">Cofactor biosynthesis; adenosylcobalamin biosynthesis; cob(II)yrinate a,c-diamide from sirohydrochlorin (anaerobic route): step 6/10.</text>
</comment>
<comment type="similarity">
    <text evidence="5">Belongs to the CbiD family.</text>
</comment>
<dbReference type="PANTHER" id="PTHR35863:SF1">
    <property type="entry name" value="COBALT-PRECORRIN-5B C(1)-METHYLTRANSFERASE"/>
    <property type="match status" value="1"/>
</dbReference>
<dbReference type="EC" id="2.1.1.195" evidence="5"/>
<dbReference type="RefSeq" id="WP_166277896.1">
    <property type="nucleotide sequence ID" value="NZ_JTHE03000116.1"/>
</dbReference>
<evidence type="ECO:0000256" key="4">
    <source>
        <dbReference type="ARBA" id="ARBA00022691"/>
    </source>
</evidence>